<dbReference type="AlphaFoldDB" id="A0A941ILL2"/>
<dbReference type="PROSITE" id="PS00893">
    <property type="entry name" value="NUDIX_BOX"/>
    <property type="match status" value="1"/>
</dbReference>
<keyword evidence="2 4" id="KW-0378">Hydrolase</keyword>
<comment type="caution">
    <text evidence="4">The sequence shown here is derived from an EMBL/GenBank/DDBJ whole genome shotgun (WGS) entry which is preliminary data.</text>
</comment>
<dbReference type="Pfam" id="PF00293">
    <property type="entry name" value="NUDIX"/>
    <property type="match status" value="1"/>
</dbReference>
<dbReference type="RefSeq" id="WP_212521257.1">
    <property type="nucleotide sequence ID" value="NZ_JAGSOH010000115.1"/>
</dbReference>
<dbReference type="SUPFAM" id="SSF55811">
    <property type="entry name" value="Nudix"/>
    <property type="match status" value="1"/>
</dbReference>
<dbReference type="InterPro" id="IPR015797">
    <property type="entry name" value="NUDIX_hydrolase-like_dom_sf"/>
</dbReference>
<evidence type="ECO:0000313" key="4">
    <source>
        <dbReference type="EMBL" id="MBR7830127.1"/>
    </source>
</evidence>
<feature type="domain" description="Nudix hydrolase" evidence="3">
    <location>
        <begin position="13"/>
        <end position="142"/>
    </location>
</feature>
<keyword evidence="5" id="KW-1185">Reference proteome</keyword>
<gene>
    <name evidence="4" type="ORF">KDK95_27740</name>
</gene>
<dbReference type="PROSITE" id="PS51462">
    <property type="entry name" value="NUDIX"/>
    <property type="match status" value="1"/>
</dbReference>
<dbReference type="PANTHER" id="PTHR43046:SF14">
    <property type="entry name" value="MUTT_NUDIX FAMILY PROTEIN"/>
    <property type="match status" value="1"/>
</dbReference>
<proteinExistence type="predicted"/>
<evidence type="ECO:0000256" key="2">
    <source>
        <dbReference type="ARBA" id="ARBA00022801"/>
    </source>
</evidence>
<accession>A0A941ILL2</accession>
<evidence type="ECO:0000313" key="5">
    <source>
        <dbReference type="Proteomes" id="UP000676325"/>
    </source>
</evidence>
<dbReference type="Gene3D" id="3.90.79.10">
    <property type="entry name" value="Nucleoside Triphosphate Pyrophosphohydrolase"/>
    <property type="match status" value="1"/>
</dbReference>
<sequence>MASDSDFLSRLPAVYVGAGALITGAANEILLVKPTYKPGWEIPGGSMDPHEYPRETVRRELVEELGFAIEPGRVLVVDFSLARPERPRPSIMYIFDGGTVDARQRAEIRLPADELSEHRFVPADELDGFVPGRLARRLRAALIQREAGGVAELENGYAPGAARGNLREGIDTLR</sequence>
<evidence type="ECO:0000259" key="3">
    <source>
        <dbReference type="PROSITE" id="PS51462"/>
    </source>
</evidence>
<dbReference type="Proteomes" id="UP000676325">
    <property type="component" value="Unassembled WGS sequence"/>
</dbReference>
<protein>
    <submittedName>
        <fullName evidence="4">NUDIX hydrolase</fullName>
    </submittedName>
</protein>
<dbReference type="InterPro" id="IPR000086">
    <property type="entry name" value="NUDIX_hydrolase_dom"/>
</dbReference>
<dbReference type="InterPro" id="IPR020084">
    <property type="entry name" value="NUDIX_hydrolase_CS"/>
</dbReference>
<organism evidence="4 5">
    <name type="scientific">Actinospica acidithermotolerans</name>
    <dbReference type="NCBI Taxonomy" id="2828514"/>
    <lineage>
        <taxon>Bacteria</taxon>
        <taxon>Bacillati</taxon>
        <taxon>Actinomycetota</taxon>
        <taxon>Actinomycetes</taxon>
        <taxon>Catenulisporales</taxon>
        <taxon>Actinospicaceae</taxon>
        <taxon>Actinospica</taxon>
    </lineage>
</organism>
<reference evidence="4" key="1">
    <citation type="submission" date="2021-04" db="EMBL/GenBank/DDBJ databases">
        <title>Genome based classification of Actinospica acidithermotolerans sp. nov., an actinobacterium isolated from an Indonesian hot spring.</title>
        <authorList>
            <person name="Kusuma A.B."/>
            <person name="Putra K.E."/>
            <person name="Nafisah S."/>
            <person name="Loh J."/>
            <person name="Nouioui I."/>
            <person name="Goodfellow M."/>
        </authorList>
    </citation>
    <scope>NUCLEOTIDE SEQUENCE</scope>
    <source>
        <strain evidence="4">MGRD01-02</strain>
    </source>
</reference>
<evidence type="ECO:0000256" key="1">
    <source>
        <dbReference type="ARBA" id="ARBA00001946"/>
    </source>
</evidence>
<name>A0A941ILL2_9ACTN</name>
<dbReference type="PANTHER" id="PTHR43046">
    <property type="entry name" value="GDP-MANNOSE MANNOSYL HYDROLASE"/>
    <property type="match status" value="1"/>
</dbReference>
<dbReference type="GO" id="GO:0016787">
    <property type="term" value="F:hydrolase activity"/>
    <property type="evidence" value="ECO:0007669"/>
    <property type="project" value="UniProtKB-KW"/>
</dbReference>
<dbReference type="CDD" id="cd18876">
    <property type="entry name" value="NUDIX_Hydrolase"/>
    <property type="match status" value="1"/>
</dbReference>
<comment type="cofactor">
    <cofactor evidence="1">
        <name>Mg(2+)</name>
        <dbReference type="ChEBI" id="CHEBI:18420"/>
    </cofactor>
</comment>
<dbReference type="EMBL" id="JAGSOH010000115">
    <property type="protein sequence ID" value="MBR7830127.1"/>
    <property type="molecule type" value="Genomic_DNA"/>
</dbReference>